<dbReference type="Gene3D" id="3.40.190.150">
    <property type="entry name" value="Bordetella uptake gene, domain 1"/>
    <property type="match status" value="1"/>
</dbReference>
<keyword evidence="2" id="KW-0732">Signal</keyword>
<comment type="similarity">
    <text evidence="1">Belongs to the UPF0065 (bug) family.</text>
</comment>
<dbReference type="RefSeq" id="WP_129148331.1">
    <property type="nucleotide sequence ID" value="NZ_JBHSDO010000016.1"/>
</dbReference>
<evidence type="ECO:0000256" key="1">
    <source>
        <dbReference type="ARBA" id="ARBA00006987"/>
    </source>
</evidence>
<dbReference type="InterPro" id="IPR006311">
    <property type="entry name" value="TAT_signal"/>
</dbReference>
<dbReference type="Pfam" id="PF03401">
    <property type="entry name" value="TctC"/>
    <property type="match status" value="1"/>
</dbReference>
<dbReference type="SUPFAM" id="SSF53850">
    <property type="entry name" value="Periplasmic binding protein-like II"/>
    <property type="match status" value="1"/>
</dbReference>
<keyword evidence="4" id="KW-1185">Reference proteome</keyword>
<dbReference type="InterPro" id="IPR005064">
    <property type="entry name" value="BUG"/>
</dbReference>
<comment type="caution">
    <text evidence="3">The sequence shown here is derived from an EMBL/GenBank/DDBJ whole genome shotgun (WGS) entry which is preliminary data.</text>
</comment>
<dbReference type="AlphaFoldDB" id="A0A4Q1HN97"/>
<organism evidence="3 4">
    <name type="scientific">Achromobacter aloeverae</name>
    <dbReference type="NCBI Taxonomy" id="1750518"/>
    <lineage>
        <taxon>Bacteria</taxon>
        <taxon>Pseudomonadati</taxon>
        <taxon>Pseudomonadota</taxon>
        <taxon>Betaproteobacteria</taxon>
        <taxon>Burkholderiales</taxon>
        <taxon>Alcaligenaceae</taxon>
        <taxon>Achromobacter</taxon>
    </lineage>
</organism>
<gene>
    <name evidence="3" type="ORF">C7R54_00975</name>
</gene>
<dbReference type="PIRSF" id="PIRSF017082">
    <property type="entry name" value="YflP"/>
    <property type="match status" value="1"/>
</dbReference>
<accession>A0A4Q1HN97</accession>
<dbReference type="InterPro" id="IPR042100">
    <property type="entry name" value="Bug_dom1"/>
</dbReference>
<feature type="chain" id="PRO_5020691088" evidence="2">
    <location>
        <begin position="37"/>
        <end position="338"/>
    </location>
</feature>
<dbReference type="PANTHER" id="PTHR42928:SF5">
    <property type="entry name" value="BLR1237 PROTEIN"/>
    <property type="match status" value="1"/>
</dbReference>
<dbReference type="PANTHER" id="PTHR42928">
    <property type="entry name" value="TRICARBOXYLATE-BINDING PROTEIN"/>
    <property type="match status" value="1"/>
</dbReference>
<dbReference type="OrthoDB" id="8895568at2"/>
<protein>
    <submittedName>
        <fullName evidence="3">ABC transporter substrate-binding protein</fullName>
    </submittedName>
</protein>
<dbReference type="CDD" id="cd13578">
    <property type="entry name" value="PBP2_Bug27"/>
    <property type="match status" value="1"/>
</dbReference>
<feature type="signal peptide" evidence="2">
    <location>
        <begin position="1"/>
        <end position="36"/>
    </location>
</feature>
<dbReference type="Proteomes" id="UP000290849">
    <property type="component" value="Unassembled WGS sequence"/>
</dbReference>
<proteinExistence type="inferred from homology"/>
<evidence type="ECO:0000313" key="4">
    <source>
        <dbReference type="Proteomes" id="UP000290849"/>
    </source>
</evidence>
<evidence type="ECO:0000313" key="3">
    <source>
        <dbReference type="EMBL" id="RXN92369.1"/>
    </source>
</evidence>
<dbReference type="Gene3D" id="3.40.190.10">
    <property type="entry name" value="Periplasmic binding protein-like II"/>
    <property type="match status" value="1"/>
</dbReference>
<dbReference type="EMBL" id="PYAL01000001">
    <property type="protein sequence ID" value="RXN92369.1"/>
    <property type="molecule type" value="Genomic_DNA"/>
</dbReference>
<name>A0A4Q1HN97_9BURK</name>
<evidence type="ECO:0000256" key="2">
    <source>
        <dbReference type="SAM" id="SignalP"/>
    </source>
</evidence>
<sequence>MQHDPIDGQTRRTFIKATATATAAACAWALGGRAWAAGNAYPDKPVTLVVPYAPGGQGDVFARVLAERLGTENKWTVIVENRAGASGAVGSRVVLRAPADGYTLLLGQTGEIAVNQFASRTLGYDPLKEFAPVILVGDSPLVLAVPEKSPYADLQALLTAARAKPDALAYASSGTATPGHLAAAALALGTQTRMVHAPYKGAGQAMSDLLGGHVDFFFSSASAVMPHLNSGRLRALAVSSRERLKVLPKVPTVAEVVLPDFQFSLWGGVFAPAATPGPVVEQLNAALNAVLAEPSVKARFEADGAAVRPNTVAEFGQFVRDEAAKYQKLVQATGIQVE</sequence>
<dbReference type="PROSITE" id="PS51318">
    <property type="entry name" value="TAT"/>
    <property type="match status" value="1"/>
</dbReference>
<reference evidence="3 4" key="1">
    <citation type="journal article" date="2017" name="Int. J. Syst. Evol. Microbiol.">
        <title>Achromobacter aloeverae sp. nov., isolated from the root of Aloe vera (L.) Burm.f.</title>
        <authorList>
            <person name="Kuncharoen N."/>
            <person name="Muramatsu Y."/>
            <person name="Shibata C."/>
            <person name="Kamakura Y."/>
            <person name="Nakagawa Y."/>
            <person name="Tanasupawat S."/>
        </authorList>
    </citation>
    <scope>NUCLEOTIDE SEQUENCE [LARGE SCALE GENOMIC DNA]</scope>
    <source>
        <strain evidence="3 4">AVA-1</strain>
    </source>
</reference>